<keyword evidence="3" id="KW-1185">Reference proteome</keyword>
<feature type="region of interest" description="Disordered" evidence="1">
    <location>
        <begin position="263"/>
        <end position="286"/>
    </location>
</feature>
<reference evidence="2 3" key="1">
    <citation type="submission" date="2019-10" db="EMBL/GenBank/DDBJ databases">
        <authorList>
            <person name="Palmer J.M."/>
        </authorList>
    </citation>
    <scope>NUCLEOTIDE SEQUENCE [LARGE SCALE GENOMIC DNA]</scope>
    <source>
        <strain evidence="2 3">TWF730</strain>
    </source>
</reference>
<evidence type="ECO:0000256" key="1">
    <source>
        <dbReference type="SAM" id="MobiDB-lite"/>
    </source>
</evidence>
<name>A0AAV9VIA2_9PEZI</name>
<sequence>MLQFSSGQITVIETVTVHSNSTVTITRSPAPGSTCCGALPRCEDVRAIFSGIPFPSVTSNTSLPPITSSASMTETEVSTSTTLGDVIPTGTPQGFLVAATIAGGLRNYYFSYTDASGNIGLVPQTWQNATYWFLHNGYLRDRNPPYRFVWLNPELDSSQKRKRDDVDDVVIYDLSRSHDYDDATENPLDSLKQVSDGYFVKNSVNTTLSLRSNGVSYSFAAMRKVVNGVHDVIAVRTEDIERLPDGYVAINLEAKLEPLPIDSTRTGTGATSATGASSGTKTSTKTTKTSTISSISGFAATSVDGGVMYVQTEPISLGTPAPIFLKPIGPFGGIVDINSLDNLKPANEAKLFYGATSSTGDLVLANLNVTFPYNAVYLDNSAYIVSTVCSGNTTMTITWTSSGRDAWQVAKDSWSTPLLLISASSSCPHKGNDTEAYLIADLTQFSDTGGLTAVATGTFTSLNDTVKEFSVNIGPGFTDVGPDYVPDIGTPNSGDSGLKYAALGADFNQRLNAELGFYDVSTPEGLANLESTLYPSSVTRRGRLVDRGLFSFLADTAAAIALAALKALLKAIGDINGTMSWSKFFTPDGVGRDSLDQKYSTSCTSYVRKLGPWGCQVRLWMFLPDSVTTAYAQMSDQISKWGNQLVGQTTYATPGVEIYCVDCYVDAKFVVSATVRCDTTGFVEAWGALSGSLALQLQFGINGYWEKVYNGSNPLATIGLGPFGIGSYVQIGPYAKVDFQNDVKLAFVGQLLLGMSVNWPSLNGRADLINSGKTYNYLNGLSNPAITKIAQVYGSVTITWTVGLPLSVALGFKVNIGPFNLEKSVGFAFTPQVVVKVTFAESASTRREIDMDTMDTSLMPRFAITDLVERQDMNEQFCRGALVSIYAQILVEFVFADIATLPLYYWPSQSNPFYLFTPTCFGVMTNVSMCQRSAVSSLKADPTASAFCSGIFGWTTTPSAVSTITNTAVTVSTQNVTSTTTKFVSVNGNVTSTVPSYTLYITGYATSHVAGVCTGAASVVSVASRGLASVQPMQRNPIIPPPEVMSEILREKKVWEEEEGGFIDGGFPVPARMALEERDSAAPASLELDEEGALTTPAPFELEDRALTTPAYFSGWSVASISSACGCMVLNPPGTKVSYTTTMAGTTTSINYSTQWVTITSTTTTGNITVATTTRKRATGTYPTVATKPTQSFPDAQYSSGAYTATADGNPTYLTPFKNYNLEIDGSDLASCSCGSGAICRWTDPVYNDVSYTINSTCSGINDCNKMCADINYLYGVSNLCTGSVFFVSRGMCVFKEKVAGLNNYTGVDGCGYDKTVASNKVISGLLDFTTSNHLEWRYDYNYTDGALDYQGNPLTINRYTETSDFTRMYYFKDGTNFTITWNGTVIN</sequence>
<dbReference type="EMBL" id="JAVHNS010000003">
    <property type="protein sequence ID" value="KAK6360858.1"/>
    <property type="molecule type" value="Genomic_DNA"/>
</dbReference>
<evidence type="ECO:0000313" key="3">
    <source>
        <dbReference type="Proteomes" id="UP001373714"/>
    </source>
</evidence>
<gene>
    <name evidence="2" type="ORF">TWF730_006974</name>
</gene>
<accession>A0AAV9VIA2</accession>
<evidence type="ECO:0000313" key="2">
    <source>
        <dbReference type="EMBL" id="KAK6360858.1"/>
    </source>
</evidence>
<proteinExistence type="predicted"/>
<dbReference type="Proteomes" id="UP001373714">
    <property type="component" value="Unassembled WGS sequence"/>
</dbReference>
<protein>
    <submittedName>
        <fullName evidence="2">Uncharacterized protein</fullName>
    </submittedName>
</protein>
<organism evidence="2 3">
    <name type="scientific">Orbilia blumenaviensis</name>
    <dbReference type="NCBI Taxonomy" id="1796055"/>
    <lineage>
        <taxon>Eukaryota</taxon>
        <taxon>Fungi</taxon>
        <taxon>Dikarya</taxon>
        <taxon>Ascomycota</taxon>
        <taxon>Pezizomycotina</taxon>
        <taxon>Orbiliomycetes</taxon>
        <taxon>Orbiliales</taxon>
        <taxon>Orbiliaceae</taxon>
        <taxon>Orbilia</taxon>
    </lineage>
</organism>
<comment type="caution">
    <text evidence="2">The sequence shown here is derived from an EMBL/GenBank/DDBJ whole genome shotgun (WGS) entry which is preliminary data.</text>
</comment>